<feature type="region of interest" description="Disordered" evidence="1">
    <location>
        <begin position="1"/>
        <end position="60"/>
    </location>
</feature>
<evidence type="ECO:0000256" key="1">
    <source>
        <dbReference type="SAM" id="MobiDB-lite"/>
    </source>
</evidence>
<dbReference type="EMBL" id="BOPF01000004">
    <property type="protein sequence ID" value="GIJ44462.1"/>
    <property type="molecule type" value="Genomic_DNA"/>
</dbReference>
<reference evidence="2" key="1">
    <citation type="submission" date="2021-01" db="EMBL/GenBank/DDBJ databases">
        <title>Whole genome shotgun sequence of Virgisporangium aliadipatigenens NBRC 105644.</title>
        <authorList>
            <person name="Komaki H."/>
            <person name="Tamura T."/>
        </authorList>
    </citation>
    <scope>NUCLEOTIDE SEQUENCE</scope>
    <source>
        <strain evidence="2">NBRC 105644</strain>
    </source>
</reference>
<proteinExistence type="predicted"/>
<evidence type="ECO:0000313" key="2">
    <source>
        <dbReference type="EMBL" id="GIJ44462.1"/>
    </source>
</evidence>
<name>A0A8J3YHD9_9ACTN</name>
<comment type="caution">
    <text evidence="2">The sequence shown here is derived from an EMBL/GenBank/DDBJ whole genome shotgun (WGS) entry which is preliminary data.</text>
</comment>
<accession>A0A8J3YHD9</accession>
<evidence type="ECO:0000313" key="3">
    <source>
        <dbReference type="Proteomes" id="UP000619260"/>
    </source>
</evidence>
<sequence length="60" mass="6337">MRHEETVGAHGPGIPLSNRPALTDAPIRNRESRRFGQPTPFSLVKGTSEAPIIPSSGASS</sequence>
<keyword evidence="3" id="KW-1185">Reference proteome</keyword>
<protein>
    <submittedName>
        <fullName evidence="2">Uncharacterized protein</fullName>
    </submittedName>
</protein>
<gene>
    <name evidence="2" type="ORF">Val02_13480</name>
</gene>
<dbReference type="Proteomes" id="UP000619260">
    <property type="component" value="Unassembled WGS sequence"/>
</dbReference>
<organism evidence="2 3">
    <name type="scientific">Virgisporangium aliadipatigenens</name>
    <dbReference type="NCBI Taxonomy" id="741659"/>
    <lineage>
        <taxon>Bacteria</taxon>
        <taxon>Bacillati</taxon>
        <taxon>Actinomycetota</taxon>
        <taxon>Actinomycetes</taxon>
        <taxon>Micromonosporales</taxon>
        <taxon>Micromonosporaceae</taxon>
        <taxon>Virgisporangium</taxon>
    </lineage>
</organism>
<dbReference type="AlphaFoldDB" id="A0A8J3YHD9"/>